<name>A0ABS3L963_9ENTE</name>
<proteinExistence type="predicted"/>
<feature type="domain" description="VOC" evidence="1">
    <location>
        <begin position="1"/>
        <end position="116"/>
    </location>
</feature>
<dbReference type="PROSITE" id="PS51819">
    <property type="entry name" value="VOC"/>
    <property type="match status" value="1"/>
</dbReference>
<reference evidence="2 3" key="1">
    <citation type="submission" date="2021-03" db="EMBL/GenBank/DDBJ databases">
        <title>Enterococcal diversity collection.</title>
        <authorList>
            <person name="Gilmore M.S."/>
            <person name="Schwartzman J."/>
            <person name="Van Tyne D."/>
            <person name="Martin M."/>
            <person name="Earl A.M."/>
            <person name="Manson A.L."/>
            <person name="Straub T."/>
            <person name="Salamzade R."/>
            <person name="Saavedra J."/>
            <person name="Lebreton F."/>
            <person name="Prichula J."/>
            <person name="Schaufler K."/>
            <person name="Gaca A."/>
            <person name="Sgardioli B."/>
            <person name="Wagenaar J."/>
            <person name="Strong T."/>
        </authorList>
    </citation>
    <scope>NUCLEOTIDE SEQUENCE [LARGE SCALE GENOMIC DNA]</scope>
    <source>
        <strain evidence="2 3">669A</strain>
    </source>
</reference>
<dbReference type="RefSeq" id="WP_207673105.1">
    <property type="nucleotide sequence ID" value="NZ_JAFREM010000013.1"/>
</dbReference>
<sequence>MIDHLSLGVTDLAKSKDFYQKTLQPLGYQVKVEMDHGVCFGSGDGGDLWIVKNDPTKTHVAFGAATRELVDAFYQAAMDAGGKDNGAPGLRPHYHENYYGAFVIDPDGYNIEAVCHKEA</sequence>
<evidence type="ECO:0000313" key="2">
    <source>
        <dbReference type="EMBL" id="MBO1306173.1"/>
    </source>
</evidence>
<dbReference type="InterPro" id="IPR029068">
    <property type="entry name" value="Glyas_Bleomycin-R_OHBP_Dase"/>
</dbReference>
<comment type="caution">
    <text evidence="2">The sequence shown here is derived from an EMBL/GenBank/DDBJ whole genome shotgun (WGS) entry which is preliminary data.</text>
</comment>
<dbReference type="SUPFAM" id="SSF54593">
    <property type="entry name" value="Glyoxalase/Bleomycin resistance protein/Dihydroxybiphenyl dioxygenase"/>
    <property type="match status" value="1"/>
</dbReference>
<evidence type="ECO:0000259" key="1">
    <source>
        <dbReference type="PROSITE" id="PS51819"/>
    </source>
</evidence>
<keyword evidence="3" id="KW-1185">Reference proteome</keyword>
<dbReference type="Gene3D" id="3.10.180.10">
    <property type="entry name" value="2,3-Dihydroxybiphenyl 1,2-Dioxygenase, domain 1"/>
    <property type="match status" value="1"/>
</dbReference>
<dbReference type="PANTHER" id="PTHR35006:SF2">
    <property type="entry name" value="GLYOXALASE FAMILY PROTEIN (AFU_ORTHOLOGUE AFUA_5G14830)"/>
    <property type="match status" value="1"/>
</dbReference>
<accession>A0ABS3L963</accession>
<dbReference type="Proteomes" id="UP000664601">
    <property type="component" value="Unassembled WGS sequence"/>
</dbReference>
<dbReference type="EMBL" id="JAFREM010000013">
    <property type="protein sequence ID" value="MBO1306173.1"/>
    <property type="molecule type" value="Genomic_DNA"/>
</dbReference>
<organism evidence="2 3">
    <name type="scientific">Candidatus Enterococcus moelleringii</name>
    <dbReference type="NCBI Taxonomy" id="2815325"/>
    <lineage>
        <taxon>Bacteria</taxon>
        <taxon>Bacillati</taxon>
        <taxon>Bacillota</taxon>
        <taxon>Bacilli</taxon>
        <taxon>Lactobacillales</taxon>
        <taxon>Enterococcaceae</taxon>
        <taxon>Enterococcus</taxon>
    </lineage>
</organism>
<dbReference type="CDD" id="cd07262">
    <property type="entry name" value="VOC_like"/>
    <property type="match status" value="1"/>
</dbReference>
<protein>
    <submittedName>
        <fullName evidence="2">VOC family protein</fullName>
    </submittedName>
</protein>
<evidence type="ECO:0000313" key="3">
    <source>
        <dbReference type="Proteomes" id="UP000664601"/>
    </source>
</evidence>
<dbReference type="InterPro" id="IPR004360">
    <property type="entry name" value="Glyas_Fos-R_dOase_dom"/>
</dbReference>
<dbReference type="InterPro" id="IPR037523">
    <property type="entry name" value="VOC_core"/>
</dbReference>
<dbReference type="Pfam" id="PF00903">
    <property type="entry name" value="Glyoxalase"/>
    <property type="match status" value="1"/>
</dbReference>
<gene>
    <name evidence="2" type="ORF">JZO70_08375</name>
</gene>
<dbReference type="PANTHER" id="PTHR35006">
    <property type="entry name" value="GLYOXALASE FAMILY PROTEIN (AFU_ORTHOLOGUE AFUA_5G14830)"/>
    <property type="match status" value="1"/>
</dbReference>